<name>A0A2K8KRH2_9GAMM</name>
<keyword evidence="13" id="KW-1185">Reference proteome</keyword>
<evidence type="ECO:0000256" key="1">
    <source>
        <dbReference type="ARBA" id="ARBA00001947"/>
    </source>
</evidence>
<dbReference type="RefSeq" id="WP_100255896.1">
    <property type="nucleotide sequence ID" value="NZ_CP011797.1"/>
</dbReference>
<dbReference type="EMBL" id="CP011797">
    <property type="protein sequence ID" value="ATX75496.1"/>
    <property type="molecule type" value="Genomic_DNA"/>
</dbReference>
<dbReference type="Pfam" id="PF00675">
    <property type="entry name" value="Peptidase_M16"/>
    <property type="match status" value="1"/>
</dbReference>
<dbReference type="Proteomes" id="UP000229757">
    <property type="component" value="Chromosome"/>
</dbReference>
<dbReference type="InterPro" id="IPR007863">
    <property type="entry name" value="Peptidase_M16_C"/>
</dbReference>
<dbReference type="KEGG" id="rfo:REIFOR_00319"/>
<organism evidence="12 13">
    <name type="scientific">Reinekea forsetii</name>
    <dbReference type="NCBI Taxonomy" id="1336806"/>
    <lineage>
        <taxon>Bacteria</taxon>
        <taxon>Pseudomonadati</taxon>
        <taxon>Pseudomonadota</taxon>
        <taxon>Gammaproteobacteria</taxon>
        <taxon>Oceanospirillales</taxon>
        <taxon>Saccharospirillaceae</taxon>
        <taxon>Reinekea</taxon>
    </lineage>
</organism>
<keyword evidence="6" id="KW-0862">Zinc</keyword>
<dbReference type="GO" id="GO:0046872">
    <property type="term" value="F:metal ion binding"/>
    <property type="evidence" value="ECO:0007669"/>
    <property type="project" value="UniProtKB-KW"/>
</dbReference>
<evidence type="ECO:0000256" key="3">
    <source>
        <dbReference type="ARBA" id="ARBA00022670"/>
    </source>
</evidence>
<sequence length="939" mass="103334">MYKKILALGLFVSSLAGCAQLSTQADPSTNMGRYKPHTAWQPTLDPLVQQGVLDNGLRWAVKALPDNDNRDRVELRLRVRAGSLDELDSERGLAHMVEHLALNGTARFPKHEMVAFFESAGMSFGGDINAYTGFNETVYSLTVPSDRPDLIATAFEVLYDWSTAISFEADEVAKEAPVIVEEWRLSEGTEQSAGLQFFNHLYADTAYPERMPIGDMSIVKAATPEQLRGFYQRHYRPDNIDVVVVYPEGSMDAVAAIASTFAGWQREPSAIDEPQGSAVDLAGIELFGLSDSDQLNSFWLLYLPGLSYETNSAAGNELGFIETLYTQALTGRLQRLGEQEQAALIDSSAGIDSLEDGQKPLQIYGTVYEGRSSEALTALAAELKRMQRYGISTEEYQQIGGQFRISIENWVSSLAGASSAEHIDWLMSDISEEELPEDPESMLANLDQLLSIPLADVNRIIAKAIQPGHLRGYFFHPKGAEFDAAAAKAAYLTGWQNKLEERTTVSAGFQADAYRFPGLIAHTDDRLDSEGLMLWTLENGLSVVFKPTDLEPGRAYVQTLLLGGNRALPDELVMASESWVAARTRSGLAGLAGQDFDDALQSIGVGYDLFYSNLYAGVDVNGPADQLDRMLQLTAGSLAEPDLNETLFELVKNTSIEQADQFNQTPDRNFYGRYLAAVYGNQPRYTIWSGAQLSELTVADVQAVQANLLQSHQGALVAIVGDLEVERVEQLLMIYLAGLPLQAATEATSFGPITESAQTLIISGQVEERTDIRYVFSASEPTLSPLSLSLSKVFNLALDKRLLESIREDSGLSYGTAVFQHPRYFNESQWRLHIRFSTDPQRQQEALTILNAELERVLAMPFSATEVTEAMSKYREQMQQDLSTNAGAINALTDTLLYAIPAVQYDDFEDILVEVTADQVNTLAATLLGGTRVVTVYQP</sequence>
<evidence type="ECO:0000256" key="5">
    <source>
        <dbReference type="ARBA" id="ARBA00022801"/>
    </source>
</evidence>
<dbReference type="AlphaFoldDB" id="A0A2K8KRH2"/>
<gene>
    <name evidence="12" type="ORF">REIFOR_00319</name>
</gene>
<dbReference type="PANTHER" id="PTHR43690:SF34">
    <property type="entry name" value="ZINC PROTEASE PQQL-LIKE"/>
    <property type="match status" value="1"/>
</dbReference>
<keyword evidence="7" id="KW-0482">Metalloprotease</keyword>
<feature type="domain" description="Peptidase M16 C-terminal" evidence="11">
    <location>
        <begin position="222"/>
        <end position="398"/>
    </location>
</feature>
<evidence type="ECO:0000313" key="13">
    <source>
        <dbReference type="Proteomes" id="UP000229757"/>
    </source>
</evidence>
<evidence type="ECO:0000256" key="8">
    <source>
        <dbReference type="RuleBase" id="RU004447"/>
    </source>
</evidence>
<evidence type="ECO:0000259" key="10">
    <source>
        <dbReference type="Pfam" id="PF00675"/>
    </source>
</evidence>
<proteinExistence type="inferred from homology"/>
<evidence type="ECO:0000256" key="7">
    <source>
        <dbReference type="ARBA" id="ARBA00023049"/>
    </source>
</evidence>
<dbReference type="Gene3D" id="3.30.830.10">
    <property type="entry name" value="Metalloenzyme, LuxS/M16 peptidase-like"/>
    <property type="match status" value="4"/>
</dbReference>
<dbReference type="SUPFAM" id="SSF63411">
    <property type="entry name" value="LuxS/MPP-like metallohydrolase"/>
    <property type="match status" value="4"/>
</dbReference>
<accession>A0A2K8KRH2</accession>
<comment type="cofactor">
    <cofactor evidence="1">
        <name>Zn(2+)</name>
        <dbReference type="ChEBI" id="CHEBI:29105"/>
    </cofactor>
</comment>
<dbReference type="GO" id="GO:0006508">
    <property type="term" value="P:proteolysis"/>
    <property type="evidence" value="ECO:0007669"/>
    <property type="project" value="UniProtKB-KW"/>
</dbReference>
<feature type="domain" description="Peptidase M16 C-terminal" evidence="11">
    <location>
        <begin position="696"/>
        <end position="872"/>
    </location>
</feature>
<dbReference type="OrthoDB" id="9811314at2"/>
<evidence type="ECO:0000259" key="11">
    <source>
        <dbReference type="Pfam" id="PF05193"/>
    </source>
</evidence>
<evidence type="ECO:0000256" key="2">
    <source>
        <dbReference type="ARBA" id="ARBA00007261"/>
    </source>
</evidence>
<evidence type="ECO:0000313" key="12">
    <source>
        <dbReference type="EMBL" id="ATX75496.1"/>
    </source>
</evidence>
<dbReference type="GO" id="GO:0004222">
    <property type="term" value="F:metalloendopeptidase activity"/>
    <property type="evidence" value="ECO:0007669"/>
    <property type="project" value="InterPro"/>
</dbReference>
<dbReference type="Pfam" id="PF05193">
    <property type="entry name" value="Peptidase_M16_C"/>
    <property type="match status" value="2"/>
</dbReference>
<dbReference type="PANTHER" id="PTHR43690">
    <property type="entry name" value="NARDILYSIN"/>
    <property type="match status" value="1"/>
</dbReference>
<evidence type="ECO:0000256" key="9">
    <source>
        <dbReference type="SAM" id="SignalP"/>
    </source>
</evidence>
<evidence type="ECO:0000256" key="4">
    <source>
        <dbReference type="ARBA" id="ARBA00022723"/>
    </source>
</evidence>
<feature type="domain" description="Peptidase M16 N-terminal" evidence="10">
    <location>
        <begin position="64"/>
        <end position="184"/>
    </location>
</feature>
<dbReference type="InterPro" id="IPR011765">
    <property type="entry name" value="Pept_M16_N"/>
</dbReference>
<dbReference type="InterPro" id="IPR011249">
    <property type="entry name" value="Metalloenz_LuxS/M16"/>
</dbReference>
<feature type="signal peptide" evidence="9">
    <location>
        <begin position="1"/>
        <end position="19"/>
    </location>
</feature>
<evidence type="ECO:0000256" key="6">
    <source>
        <dbReference type="ARBA" id="ARBA00022833"/>
    </source>
</evidence>
<keyword evidence="4" id="KW-0479">Metal-binding</keyword>
<reference evidence="12 13" key="1">
    <citation type="journal article" date="2017" name="Environ. Microbiol.">
        <title>Genomic and physiological analyses of 'Reinekea forsetii' reveal a versatile opportunistic lifestyle during spring algae blooms.</title>
        <authorList>
            <person name="Avci B."/>
            <person name="Hahnke R.L."/>
            <person name="Chafee M."/>
            <person name="Fischer T."/>
            <person name="Gruber-Vodicka H."/>
            <person name="Tegetmeyer H.E."/>
            <person name="Harder J."/>
            <person name="Fuchs B.M."/>
            <person name="Amann R.I."/>
            <person name="Teeling H."/>
        </authorList>
    </citation>
    <scope>NUCLEOTIDE SEQUENCE [LARGE SCALE GENOMIC DNA]</scope>
    <source>
        <strain evidence="12 13">Hel1_31_D35</strain>
    </source>
</reference>
<dbReference type="InterPro" id="IPR050626">
    <property type="entry name" value="Peptidase_M16"/>
</dbReference>
<comment type="similarity">
    <text evidence="2 8">Belongs to the peptidase M16 family.</text>
</comment>
<dbReference type="InterPro" id="IPR001431">
    <property type="entry name" value="Pept_M16_Zn_BS"/>
</dbReference>
<feature type="chain" id="PRO_5014933747" evidence="9">
    <location>
        <begin position="20"/>
        <end position="939"/>
    </location>
</feature>
<keyword evidence="3 12" id="KW-0645">Protease</keyword>
<dbReference type="PROSITE" id="PS00143">
    <property type="entry name" value="INSULINASE"/>
    <property type="match status" value="1"/>
</dbReference>
<keyword evidence="9" id="KW-0732">Signal</keyword>
<dbReference type="PROSITE" id="PS51257">
    <property type="entry name" value="PROKAR_LIPOPROTEIN"/>
    <property type="match status" value="1"/>
</dbReference>
<protein>
    <submittedName>
        <fullName evidence="12">Zinc protease, M16 family</fullName>
    </submittedName>
</protein>
<keyword evidence="5" id="KW-0378">Hydrolase</keyword>